<evidence type="ECO:0000259" key="5">
    <source>
        <dbReference type="Pfam" id="PF19278"/>
    </source>
</evidence>
<feature type="domain" description="Hydantoinase A/oxoprolinase" evidence="2">
    <location>
        <begin position="259"/>
        <end position="555"/>
    </location>
</feature>
<feature type="domain" description="Hydantoinase/oxoprolinase N-terminal" evidence="4">
    <location>
        <begin position="6"/>
        <end position="239"/>
    </location>
</feature>
<dbReference type="OrthoDB" id="3643at2759"/>
<evidence type="ECO:0008006" key="8">
    <source>
        <dbReference type="Google" id="ProtNLM"/>
    </source>
</evidence>
<evidence type="ECO:0000256" key="1">
    <source>
        <dbReference type="ARBA" id="ARBA00010403"/>
    </source>
</evidence>
<dbReference type="InterPro" id="IPR045079">
    <property type="entry name" value="Oxoprolinase-like"/>
</dbReference>
<dbReference type="InterPro" id="IPR008040">
    <property type="entry name" value="Hydant_A_N"/>
</dbReference>
<accession>A0A8H7Q265</accession>
<feature type="domain" description="Hydantoinase B/oxoprolinase" evidence="3">
    <location>
        <begin position="766"/>
        <end position="1305"/>
    </location>
</feature>
<dbReference type="GO" id="GO:0006749">
    <property type="term" value="P:glutathione metabolic process"/>
    <property type="evidence" value="ECO:0007669"/>
    <property type="project" value="TreeGrafter"/>
</dbReference>
<dbReference type="InterPro" id="IPR002821">
    <property type="entry name" value="Hydantoinase_A"/>
</dbReference>
<dbReference type="InterPro" id="IPR049517">
    <property type="entry name" value="ACX-like_C"/>
</dbReference>
<sequence length="1341" mass="146470">MSKLTICIDRGGTFTDCIGFIGKPGEPDYKEYVIKLLSEDPANYKDAPREGIRRILEHALNKSISRSEPVPTDLIVLSLHCQIHAESIRMGTTVATNALLERKGERCALLITKGFRDLLRIGNQSRPKIFDLAIQKPDVLQEKVVEIDERLLILAPSVTLWHSTSNSEQSRKDIEQRDDVVMGLSGEYVHVMKKPDAEQIKKDLTKLFEEGYRSVAICLMHSYTFPDHEKHIGEIAADVGFTHISLSNEIMPMIKIVPRGTSTTADAYLTPCIQKYIEGFVDGFDEGLKSGSTTLQFMQSDGGLVPVDNFSGFRAILSGPAGGVVGYALTSYSEEQKQPVIGFDMGGTSTDVSRFDGHYEHVFETTTAGVTIQAPQLDINTVAAGGGSMLFYRNGMFVVGPESAGAHPGPACYRKGGPLTVSDANLYLGRLLPEYFPKIFGPNEDQPLDREVTLKKFEELSEKINSSSKGPKKSLDEIVYGFIKVANETMCRPIRALTEAKGHDTSNHTLAVFGGAGGQHACGIARNLGIRQIVMYRHSSILSAFGLALADVVHEVQEPSSELLTKDALKKLQERIGTLQDNCSTELRRQGFKNEQITNEVYLNLRYEGTDCALMTLKPSGEDNWDFEGEFVKLYKQEFGFYLPDRTIIVDDIRIRGIAKAIDHNDLTMNKEAQQLKQGNKIKEIGSDCKEGTTSVYFETGRNDSVPVYLLHNIPIGSNIKGPAVIIDATATIVVEPACTALVTSQHVTITVGDEERKKVTTEMEPIQLSIFSHRFMSIAEQMGRTLQKTAISTNIKERLDFSCALFGADGGLVANAPHIPVHLGSLSHAVRWQMQYLGDDLKEGDVIMTNHPACGGSHLPDITIITPVFQDGKIVFFVASRGHHADIGGISPGSMPPHSKEVLERSCDLFQEGAAMRSFKIVNGGDFDNDGVVKHLSEDPAQYPGCSGTRCLRDNVSDLKAQIAANQKGINLIHALINEYSLEVVQAYMYHIRDNAEGAVRNLLREVAERQRGRDLIAVDYMDDGTPIKLRVSINEKEGTAIFDFEGTGPEVYGNTNAPESVSHSAIIYCLRSMVGMDIPLNAGCLEPVKIILPEKSILSPSEKSAVVGGNVLTSQRICDVVLKAFNAAAASQGCCNNLTFGIGGKDEETGEEKAGWGYYETIAGGSGAGEGWEGQSGVHTHMTNTRITDPEILERRYPVVLREFSIRQGSGGHGANRGGDGVVRDIEFLEPNIHVSILSERRVFRPYGLEGGEAGETGQNLWIRKREDGTTQVMNLGGKNTAVFGEGDRIVILTPGGGGWGKPDSDRKQSVRSFKSIHPSVLIKSGGSLGSYQAMSESA</sequence>
<dbReference type="Proteomes" id="UP000654370">
    <property type="component" value="Unassembled WGS sequence"/>
</dbReference>
<evidence type="ECO:0000259" key="2">
    <source>
        <dbReference type="Pfam" id="PF01968"/>
    </source>
</evidence>
<dbReference type="Pfam" id="PF02538">
    <property type="entry name" value="Hydantoinase_B"/>
    <property type="match status" value="1"/>
</dbReference>
<feature type="domain" description="Acetophenone carboxylase-like C-terminal" evidence="5">
    <location>
        <begin position="566"/>
        <end position="742"/>
    </location>
</feature>
<dbReference type="PANTHER" id="PTHR11365">
    <property type="entry name" value="5-OXOPROLINASE RELATED"/>
    <property type="match status" value="1"/>
</dbReference>
<dbReference type="PANTHER" id="PTHR11365:SF2">
    <property type="entry name" value="5-OXOPROLINASE"/>
    <property type="match status" value="1"/>
</dbReference>
<keyword evidence="7" id="KW-1185">Reference proteome</keyword>
<proteinExistence type="inferred from homology"/>
<comment type="caution">
    <text evidence="6">The sequence shown here is derived from an EMBL/GenBank/DDBJ whole genome shotgun (WGS) entry which is preliminary data.</text>
</comment>
<dbReference type="Pfam" id="PF05378">
    <property type="entry name" value="Hydant_A_N"/>
    <property type="match status" value="1"/>
</dbReference>
<reference evidence="6" key="1">
    <citation type="submission" date="2020-12" db="EMBL/GenBank/DDBJ databases">
        <title>Metabolic potential, ecology and presence of endohyphal bacteria is reflected in genomic diversity of Mucoromycotina.</title>
        <authorList>
            <person name="Muszewska A."/>
            <person name="Okrasinska A."/>
            <person name="Steczkiewicz K."/>
            <person name="Drgas O."/>
            <person name="Orlowska M."/>
            <person name="Perlinska-Lenart U."/>
            <person name="Aleksandrzak-Piekarczyk T."/>
            <person name="Szatraj K."/>
            <person name="Zielenkiewicz U."/>
            <person name="Pilsyk S."/>
            <person name="Malc E."/>
            <person name="Mieczkowski P."/>
            <person name="Kruszewska J.S."/>
            <person name="Biernat P."/>
            <person name="Pawlowska J."/>
        </authorList>
    </citation>
    <scope>NUCLEOTIDE SEQUENCE</scope>
    <source>
        <strain evidence="6">WA0000067209</strain>
    </source>
</reference>
<dbReference type="EMBL" id="JAEPQZ010000002">
    <property type="protein sequence ID" value="KAG2184752.1"/>
    <property type="molecule type" value="Genomic_DNA"/>
</dbReference>
<dbReference type="GO" id="GO:0017168">
    <property type="term" value="F:5-oxoprolinase (ATP-hydrolyzing) activity"/>
    <property type="evidence" value="ECO:0007669"/>
    <property type="project" value="TreeGrafter"/>
</dbReference>
<name>A0A8H7Q265_MORIS</name>
<protein>
    <recommendedName>
        <fullName evidence="8">5-oxoprolinase</fullName>
    </recommendedName>
</protein>
<dbReference type="GO" id="GO:0005829">
    <property type="term" value="C:cytosol"/>
    <property type="evidence" value="ECO:0007669"/>
    <property type="project" value="TreeGrafter"/>
</dbReference>
<evidence type="ECO:0000259" key="4">
    <source>
        <dbReference type="Pfam" id="PF05378"/>
    </source>
</evidence>
<evidence type="ECO:0000259" key="3">
    <source>
        <dbReference type="Pfam" id="PF02538"/>
    </source>
</evidence>
<dbReference type="Pfam" id="PF19278">
    <property type="entry name" value="Hydant_A_C"/>
    <property type="match status" value="1"/>
</dbReference>
<organism evidence="6 7">
    <name type="scientific">Mortierella isabellina</name>
    <name type="common">Filamentous fungus</name>
    <name type="synonym">Umbelopsis isabellina</name>
    <dbReference type="NCBI Taxonomy" id="91625"/>
    <lineage>
        <taxon>Eukaryota</taxon>
        <taxon>Fungi</taxon>
        <taxon>Fungi incertae sedis</taxon>
        <taxon>Mucoromycota</taxon>
        <taxon>Mucoromycotina</taxon>
        <taxon>Umbelopsidomycetes</taxon>
        <taxon>Umbelopsidales</taxon>
        <taxon>Umbelopsidaceae</taxon>
        <taxon>Umbelopsis</taxon>
    </lineage>
</organism>
<gene>
    <name evidence="6" type="ORF">INT43_000665</name>
</gene>
<evidence type="ECO:0000313" key="7">
    <source>
        <dbReference type="Proteomes" id="UP000654370"/>
    </source>
</evidence>
<dbReference type="InterPro" id="IPR003692">
    <property type="entry name" value="Hydantoinase_B"/>
</dbReference>
<comment type="similarity">
    <text evidence="1">Belongs to the oxoprolinase family.</text>
</comment>
<evidence type="ECO:0000313" key="6">
    <source>
        <dbReference type="EMBL" id="KAG2184752.1"/>
    </source>
</evidence>
<dbReference type="Pfam" id="PF01968">
    <property type="entry name" value="Hydantoinase_A"/>
    <property type="match status" value="1"/>
</dbReference>